<reference evidence="2 3" key="1">
    <citation type="submission" date="2018-08" db="EMBL/GenBank/DDBJ databases">
        <title>Genome and evolution of the arbuscular mycorrhizal fungus Diversispora epigaea (formerly Glomus versiforme) and its bacterial endosymbionts.</title>
        <authorList>
            <person name="Sun X."/>
            <person name="Fei Z."/>
            <person name="Harrison M."/>
        </authorList>
    </citation>
    <scope>NUCLEOTIDE SEQUENCE [LARGE SCALE GENOMIC DNA]</scope>
    <source>
        <strain evidence="2 3">IT104</strain>
    </source>
</reference>
<dbReference type="AlphaFoldDB" id="A0A397IPY4"/>
<dbReference type="Proteomes" id="UP000266861">
    <property type="component" value="Unassembled WGS sequence"/>
</dbReference>
<dbReference type="GO" id="GO:0003688">
    <property type="term" value="F:DNA replication origin binding"/>
    <property type="evidence" value="ECO:0007669"/>
    <property type="project" value="InterPro"/>
</dbReference>
<evidence type="ECO:0000313" key="3">
    <source>
        <dbReference type="Proteomes" id="UP000266861"/>
    </source>
</evidence>
<dbReference type="STRING" id="1348612.A0A397IPY4"/>
<sequence length="1227" mass="139919">MSLSSEAKKLLRAELQQQCLKQEVAEYNEAKRLFKGLTDLDHKPGHRKHTYYKYWLASNGYTDRNDTALLEAYKPEELYFQYIIRVARKGYTVIDHPIEVYGIPDAHEYIDGNQPLRLIIDIDARQKPDPTNAKLPSLDSEKITRENLLSRILVACADALSLIPGCMLSLNSFALASSSNADKCSWHIIYPCAQFIDYRELKGFTEKGVELVGEPYSKFIDVGLPKSHFSLRLLGSAKEGRIKRPAISSVKKGLQKLEDYLVQPKEIYSVIWPRTFSSEEPVKEEFQPIDDENALSKGANLVIEKYGWFQIGRTEKGFINFQTQSVKECPICDIKHEKDQLYGFIRKNGYFVLKCYRQKQYKPDHKGLSFSKVSDKVESEVKPKWGLIGLIKRLPNAVKHPRPLVELSGKNINAREMENAPEVYPDFLSEEPTTSLIRSPVMTGKTKALRIILNSLVKEGSRLPCFVWISYRKTLSNETKAKVDILQNAGLRVCNYQEVEGDLAICNWDVIIVQTESIHRLFLFGGRSYVVILDEVNAIMRQMNSGVHARESENAMRDLLKSAVHVLAMDAFANESTLNFLRQYRGEDIRVFDNKYQPHKGKSVKILYDPDKGSEAIRKGFKLLQEGKRVAFSVTSYKKARAIAVQASKLLKPDGSHVLSRVYFGQMDGKQRQEDFADINATWSGLDCVVYTSTVEAGISFEISNHFDSVIGISNINTGVHAEAFAQMFYRVQPNRDLIRAELSALRPGDLPTAIKGHREWDKIADCYIIDSSPAVETYIEVEYQKRLSAKYFPEILCSLIASTGAILELISAEDTEKVKRNVISHTIKNTEKKIKKEDAESIANAPDITPDEAEILKQNPIRSFTDNIALQRHYLWKTYASGDIGSKNDIRDWGMNNNNWIKLCDKDFVEIYNNPEPLQYFRKLVYFRRQGSNATNSIENLEVKEEMQWEDSYDSMDPSSVDLHKFYSVKQWKAVHNLVQSISFRDIDDMSILSGDDVTKVFKQSQEKIVKIREDALLLFGFKTKAKGLPDLNATIKFINAILGNWCGYTVKSGRKREGPKDQRVWRSTYWIDRVTDNGVSFITQERIMAIKLNAPNYHPTDPILPPYKSESIDETQELFNSIPICLDTSSAITTDITISEEAKFRCSASSSNEIREKSSYNNIVEKSLKNLPQLSSIELTQSNNEEQFSNITETKKEIPESLISLSSEFLIKNESDVDILIFYLQ</sequence>
<proteinExistence type="predicted"/>
<organism evidence="2 3">
    <name type="scientific">Diversispora epigaea</name>
    <dbReference type="NCBI Taxonomy" id="1348612"/>
    <lineage>
        <taxon>Eukaryota</taxon>
        <taxon>Fungi</taxon>
        <taxon>Fungi incertae sedis</taxon>
        <taxon>Mucoromycota</taxon>
        <taxon>Glomeromycotina</taxon>
        <taxon>Glomeromycetes</taxon>
        <taxon>Diversisporales</taxon>
        <taxon>Diversisporaceae</taxon>
        <taxon>Diversispora</taxon>
    </lineage>
</organism>
<name>A0A397IPY4_9GLOM</name>
<dbReference type="Pfam" id="PF02399">
    <property type="entry name" value="Herpes_ori_bp"/>
    <property type="match status" value="1"/>
</dbReference>
<feature type="domain" description="Replication origin-binding protein" evidence="1">
    <location>
        <begin position="434"/>
        <end position="596"/>
    </location>
</feature>
<dbReference type="GO" id="GO:0006260">
    <property type="term" value="P:DNA replication"/>
    <property type="evidence" value="ECO:0007669"/>
    <property type="project" value="InterPro"/>
</dbReference>
<keyword evidence="3" id="KW-1185">Reference proteome</keyword>
<dbReference type="EMBL" id="PQFF01000158">
    <property type="protein sequence ID" value="RHZ78005.1"/>
    <property type="molecule type" value="Genomic_DNA"/>
</dbReference>
<evidence type="ECO:0000259" key="1">
    <source>
        <dbReference type="Pfam" id="PF02399"/>
    </source>
</evidence>
<gene>
    <name evidence="2" type="ORF">Glove_168g318</name>
</gene>
<dbReference type="GO" id="GO:0005524">
    <property type="term" value="F:ATP binding"/>
    <property type="evidence" value="ECO:0007669"/>
    <property type="project" value="InterPro"/>
</dbReference>
<evidence type="ECO:0000313" key="2">
    <source>
        <dbReference type="EMBL" id="RHZ78005.1"/>
    </source>
</evidence>
<comment type="caution">
    <text evidence="2">The sequence shown here is derived from an EMBL/GenBank/DDBJ whole genome shotgun (WGS) entry which is preliminary data.</text>
</comment>
<accession>A0A397IPY4</accession>
<dbReference type="OrthoDB" id="2399869at2759"/>
<protein>
    <recommendedName>
        <fullName evidence="1">Replication origin-binding protein domain-containing protein</fullName>
    </recommendedName>
</protein>
<dbReference type="InterPro" id="IPR003450">
    <property type="entry name" value="Replication_origin-bd"/>
</dbReference>